<accession>A0AAF3F778</accession>
<evidence type="ECO:0000256" key="1">
    <source>
        <dbReference type="SAM" id="Phobius"/>
    </source>
</evidence>
<keyword evidence="1" id="KW-1133">Transmembrane helix</keyword>
<feature type="transmembrane region" description="Helical" evidence="1">
    <location>
        <begin position="47"/>
        <end position="69"/>
    </location>
</feature>
<protein>
    <submittedName>
        <fullName evidence="3 4">Uncharacterized protein</fullName>
    </submittedName>
</protein>
<proteinExistence type="predicted"/>
<evidence type="ECO:0000313" key="3">
    <source>
        <dbReference type="WBParaSite" id="MBELARI_LOCUS2780"/>
    </source>
</evidence>
<dbReference type="WBParaSite" id="MBELARI_LOCUS2780">
    <property type="protein sequence ID" value="MBELARI_LOCUS2780"/>
    <property type="gene ID" value="MBELARI_LOCUS2780"/>
</dbReference>
<evidence type="ECO:0000313" key="4">
    <source>
        <dbReference type="WBParaSite" id="MBELARI_LOCUS4835"/>
    </source>
</evidence>
<dbReference type="WBParaSite" id="MBELARI_LOCUS4835">
    <property type="protein sequence ID" value="MBELARI_LOCUS4835"/>
    <property type="gene ID" value="MBELARI_LOCUS4835"/>
</dbReference>
<organism evidence="2 3">
    <name type="scientific">Mesorhabditis belari</name>
    <dbReference type="NCBI Taxonomy" id="2138241"/>
    <lineage>
        <taxon>Eukaryota</taxon>
        <taxon>Metazoa</taxon>
        <taxon>Ecdysozoa</taxon>
        <taxon>Nematoda</taxon>
        <taxon>Chromadorea</taxon>
        <taxon>Rhabditida</taxon>
        <taxon>Rhabditina</taxon>
        <taxon>Rhabditomorpha</taxon>
        <taxon>Rhabditoidea</taxon>
        <taxon>Rhabditidae</taxon>
        <taxon>Mesorhabditinae</taxon>
        <taxon>Mesorhabditis</taxon>
    </lineage>
</organism>
<keyword evidence="2" id="KW-1185">Reference proteome</keyword>
<reference evidence="3 4" key="1">
    <citation type="submission" date="2024-02" db="UniProtKB">
        <authorList>
            <consortium name="WormBaseParasite"/>
        </authorList>
    </citation>
    <scope>IDENTIFICATION</scope>
</reference>
<dbReference type="Proteomes" id="UP000887575">
    <property type="component" value="Unassembled WGS sequence"/>
</dbReference>
<name>A0AAF3F778_9BILA</name>
<evidence type="ECO:0000313" key="2">
    <source>
        <dbReference type="Proteomes" id="UP000887575"/>
    </source>
</evidence>
<keyword evidence="1" id="KW-0472">Membrane</keyword>
<keyword evidence="1" id="KW-0812">Transmembrane</keyword>
<sequence length="109" mass="12036">MFFSAPLTSSTFPETSSASTVMSRTIPDGVTFDSITSVSSHESQMVILGLLFIVIALLCVFVFCFDMIVCQRCRQMKKQSDAQKSSSDSSLSHEPKIEAVFHTNPMFIV</sequence>
<dbReference type="AlphaFoldDB" id="A0AAF3F778"/>